<evidence type="ECO:0000313" key="1">
    <source>
        <dbReference type="EMBL" id="TFD05751.1"/>
    </source>
</evidence>
<dbReference type="InterPro" id="IPR029044">
    <property type="entry name" value="Nucleotide-diphossugar_trans"/>
</dbReference>
<proteinExistence type="predicted"/>
<dbReference type="PANTHER" id="PTHR43179">
    <property type="entry name" value="RHAMNOSYLTRANSFERASE WBBL"/>
    <property type="match status" value="1"/>
</dbReference>
<dbReference type="Gene3D" id="3.90.550.10">
    <property type="entry name" value="Spore Coat Polysaccharide Biosynthesis Protein SpsA, Chain A"/>
    <property type="match status" value="1"/>
</dbReference>
<dbReference type="Proteomes" id="UP000297851">
    <property type="component" value="Unassembled WGS sequence"/>
</dbReference>
<evidence type="ECO:0000313" key="2">
    <source>
        <dbReference type="Proteomes" id="UP000297851"/>
    </source>
</evidence>
<protein>
    <submittedName>
        <fullName evidence="1">Glycosyltransferase family 2 protein</fullName>
    </submittedName>
</protein>
<dbReference type="SUPFAM" id="SSF53448">
    <property type="entry name" value="Nucleotide-diphospho-sugar transferases"/>
    <property type="match status" value="1"/>
</dbReference>
<gene>
    <name evidence="1" type="ORF">E3T25_03650</name>
</gene>
<dbReference type="PANTHER" id="PTHR43179:SF7">
    <property type="entry name" value="RHAMNOSYLTRANSFERASE WBBL"/>
    <property type="match status" value="1"/>
</dbReference>
<dbReference type="Pfam" id="PF13641">
    <property type="entry name" value="Glyco_tranf_2_3"/>
    <property type="match status" value="1"/>
</dbReference>
<reference evidence="1 2" key="1">
    <citation type="submission" date="2019-03" db="EMBL/GenBank/DDBJ databases">
        <title>Genomics of glacier-inhabiting Cryobacterium strains.</title>
        <authorList>
            <person name="Liu Q."/>
            <person name="Xin Y.-H."/>
        </authorList>
    </citation>
    <scope>NUCLEOTIDE SEQUENCE [LARGE SCALE GENOMIC DNA]</scope>
    <source>
        <strain evidence="1 2">TMT2-16</strain>
    </source>
</reference>
<dbReference type="CDD" id="cd04186">
    <property type="entry name" value="GT_2_like_c"/>
    <property type="match status" value="1"/>
</dbReference>
<sequence>MKGNMSQSVLVITVVYNTGDVLGSFLDSLAASTDLPPDVIVVDNASADLAVEREAVRAHGARLIELPDNVGYGAGIAAGVQQAGAGYDYLLITNPDVVFTVGALDALVAAASDLPNAGSLGPRILDATGAVYPSARDLPSLRTGIGHAVLGRAWPNNPWSRSYRSDRSYGPERRAAGWLSGACLLVRRSAYEAVGGFDPSYFMYFEDVDFGARLSEAGWENVYVPAAVVTHTGAHSTSRSAHRMERVHHDSAYLYLSRKYSAWYLLPVRGILRVALAARQWWVVR</sequence>
<organism evidence="1 2">
    <name type="scientific">Cryobacterium sandaracinum</name>
    <dbReference type="NCBI Taxonomy" id="1259247"/>
    <lineage>
        <taxon>Bacteria</taxon>
        <taxon>Bacillati</taxon>
        <taxon>Actinomycetota</taxon>
        <taxon>Actinomycetes</taxon>
        <taxon>Micrococcales</taxon>
        <taxon>Microbacteriaceae</taxon>
        <taxon>Cryobacterium</taxon>
    </lineage>
</organism>
<keyword evidence="2" id="KW-1185">Reference proteome</keyword>
<accession>A0ABY2JH92</accession>
<comment type="caution">
    <text evidence="1">The sequence shown here is derived from an EMBL/GenBank/DDBJ whole genome shotgun (WGS) entry which is preliminary data.</text>
</comment>
<name>A0ABY2JH92_9MICO</name>
<dbReference type="EMBL" id="SOGO01000011">
    <property type="protein sequence ID" value="TFD05751.1"/>
    <property type="molecule type" value="Genomic_DNA"/>
</dbReference>